<name>A0ABV3TR25_9RHOB</name>
<keyword evidence="1" id="KW-0175">Coiled coil</keyword>
<feature type="coiled-coil region" evidence="1">
    <location>
        <begin position="105"/>
        <end position="146"/>
    </location>
</feature>
<comment type="caution">
    <text evidence="2">The sequence shown here is derived from an EMBL/GenBank/DDBJ whole genome shotgun (WGS) entry which is preliminary data.</text>
</comment>
<protein>
    <recommendedName>
        <fullName evidence="4">KfrA N-terminal DNA-binding domain-containing protein</fullName>
    </recommendedName>
</protein>
<evidence type="ECO:0000256" key="1">
    <source>
        <dbReference type="SAM" id="Coils"/>
    </source>
</evidence>
<keyword evidence="3" id="KW-1185">Reference proteome</keyword>
<dbReference type="EMBL" id="JBFRYC010000028">
    <property type="protein sequence ID" value="MEX1663745.1"/>
    <property type="molecule type" value="Genomic_DNA"/>
</dbReference>
<gene>
    <name evidence="2" type="ORF">AB4874_19405</name>
</gene>
<accession>A0ABV3TR25</accession>
<dbReference type="RefSeq" id="WP_368393244.1">
    <property type="nucleotide sequence ID" value="NZ_JBFRYC010000028.1"/>
</dbReference>
<reference evidence="2 3" key="1">
    <citation type="journal article" date="2011" name="Int. J. Syst. Evol. Microbiol.">
        <title>Zhongshania antarctica gen. nov., sp. nov. and Zhongshania guokunii sp. nov., gammaproteobacteria respectively isolated from coastal attached (fast) ice and surface seawater of the Antarctic.</title>
        <authorList>
            <person name="Li H.J."/>
            <person name="Zhang X.Y."/>
            <person name="Chen C.X."/>
            <person name="Zhang Y.J."/>
            <person name="Gao Z.M."/>
            <person name="Yu Y."/>
            <person name="Chen X.L."/>
            <person name="Chen B."/>
            <person name="Zhang Y.Z."/>
        </authorList>
    </citation>
    <scope>NUCLEOTIDE SEQUENCE [LARGE SCALE GENOMIC DNA]</scope>
    <source>
        <strain evidence="2 3">15-R06ZXC-3</strain>
    </source>
</reference>
<evidence type="ECO:0008006" key="4">
    <source>
        <dbReference type="Google" id="ProtNLM"/>
    </source>
</evidence>
<evidence type="ECO:0000313" key="2">
    <source>
        <dbReference type="EMBL" id="MEX1663745.1"/>
    </source>
</evidence>
<evidence type="ECO:0000313" key="3">
    <source>
        <dbReference type="Proteomes" id="UP001557465"/>
    </source>
</evidence>
<proteinExistence type="predicted"/>
<sequence>MNVTGTTSELQDIAAEVMAGHCPGIERGHRKPDRLTAGARYADTLHRSVRQLHEDLPGEIAAREADLEALELRALELRASMVKTQGNLDRLTATVALSEKEAKRLQIYAVRLQKKEEELAALELALDAERQRVEAATKAVDETSAQLRVEARCRWRSRETGTAASSQSW</sequence>
<dbReference type="Proteomes" id="UP001557465">
    <property type="component" value="Unassembled WGS sequence"/>
</dbReference>
<organism evidence="2 3">
    <name type="scientific">Thioclava arctica</name>
    <dbReference type="NCBI Taxonomy" id="3238301"/>
    <lineage>
        <taxon>Bacteria</taxon>
        <taxon>Pseudomonadati</taxon>
        <taxon>Pseudomonadota</taxon>
        <taxon>Alphaproteobacteria</taxon>
        <taxon>Rhodobacterales</taxon>
        <taxon>Paracoccaceae</taxon>
        <taxon>Thioclava</taxon>
    </lineage>
</organism>